<dbReference type="EMBL" id="IACM01132527">
    <property type="protein sequence ID" value="LAB38935.1"/>
    <property type="molecule type" value="Transcribed_RNA"/>
</dbReference>
<evidence type="ECO:0000313" key="2">
    <source>
        <dbReference type="EMBL" id="LAB38935.1"/>
    </source>
</evidence>
<dbReference type="AlphaFoldDB" id="A0A2D4MZT7"/>
<feature type="region of interest" description="Disordered" evidence="1">
    <location>
        <begin position="1"/>
        <end position="38"/>
    </location>
</feature>
<evidence type="ECO:0000256" key="1">
    <source>
        <dbReference type="SAM" id="MobiDB-lite"/>
    </source>
</evidence>
<protein>
    <submittedName>
        <fullName evidence="2">Uncharacterized protein</fullName>
    </submittedName>
</protein>
<accession>A0A2D4MZT7</accession>
<name>A0A2D4MZT7_9SAUR</name>
<reference evidence="2" key="2">
    <citation type="submission" date="2017-11" db="EMBL/GenBank/DDBJ databases">
        <title>Coralsnake Venomics: Analyses of Venom Gland Transcriptomes and Proteomes of Six Brazilian Taxa.</title>
        <authorList>
            <person name="Aird S.D."/>
            <person name="Jorge da Silva N."/>
            <person name="Qiu L."/>
            <person name="Villar-Briones A."/>
            <person name="Aparecida-Saddi V."/>
            <person name="Campos-Telles M.P."/>
            <person name="Grau M."/>
            <person name="Mikheyev A.S."/>
        </authorList>
    </citation>
    <scope>NUCLEOTIDE SEQUENCE</scope>
    <source>
        <tissue evidence="2">Venom_gland</tissue>
    </source>
</reference>
<sequence length="117" mass="13074">MEILGRPGDGSPKGAFSREASWMRSEKSSKKKQKDQLPLEKAALEERSGFFSSWWASQELLTLEESGWLEALLGPFGPLKSPQWCIEPQGPHQSRDSSLRWIWQISPGCLEACPADG</sequence>
<organism evidence="2">
    <name type="scientific">Micrurus spixii</name>
    <name type="common">Amazon coral snake</name>
    <dbReference type="NCBI Taxonomy" id="129469"/>
    <lineage>
        <taxon>Eukaryota</taxon>
        <taxon>Metazoa</taxon>
        <taxon>Chordata</taxon>
        <taxon>Craniata</taxon>
        <taxon>Vertebrata</taxon>
        <taxon>Euteleostomi</taxon>
        <taxon>Lepidosauria</taxon>
        <taxon>Squamata</taxon>
        <taxon>Bifurcata</taxon>
        <taxon>Unidentata</taxon>
        <taxon>Episquamata</taxon>
        <taxon>Toxicofera</taxon>
        <taxon>Serpentes</taxon>
        <taxon>Colubroidea</taxon>
        <taxon>Elapidae</taxon>
        <taxon>Elapinae</taxon>
        <taxon>Micrurus</taxon>
    </lineage>
</organism>
<reference evidence="2" key="1">
    <citation type="submission" date="2017-07" db="EMBL/GenBank/DDBJ databases">
        <authorList>
            <person name="Mikheyev A."/>
            <person name="Grau M."/>
        </authorList>
    </citation>
    <scope>NUCLEOTIDE SEQUENCE</scope>
    <source>
        <tissue evidence="2">Venom_gland</tissue>
    </source>
</reference>
<feature type="compositionally biased region" description="Basic and acidic residues" evidence="1">
    <location>
        <begin position="24"/>
        <end position="38"/>
    </location>
</feature>
<proteinExistence type="predicted"/>